<dbReference type="AlphaFoldDB" id="A0A437S4M6"/>
<evidence type="ECO:0000313" key="3">
    <source>
        <dbReference type="Proteomes" id="UP000288812"/>
    </source>
</evidence>
<keyword evidence="1" id="KW-0472">Membrane</keyword>
<reference evidence="2 3" key="1">
    <citation type="submission" date="2018-11" db="EMBL/GenBank/DDBJ databases">
        <title>Genome sequencing and assembly of Anaerosphaera sp. nov., GS7-6-2.</title>
        <authorList>
            <person name="Rettenmaier R."/>
            <person name="Liebl W."/>
            <person name="Zverlov V."/>
        </authorList>
    </citation>
    <scope>NUCLEOTIDE SEQUENCE [LARGE SCALE GENOMIC DNA]</scope>
    <source>
        <strain evidence="2 3">GS7-6-2</strain>
    </source>
</reference>
<dbReference type="OrthoDB" id="1699162at2"/>
<keyword evidence="1" id="KW-1133">Transmembrane helix</keyword>
<keyword evidence="1" id="KW-0812">Transmembrane</keyword>
<accession>A0A437S4M6</accession>
<dbReference type="RefSeq" id="WP_127725292.1">
    <property type="nucleotide sequence ID" value="NZ_RLIH01000019.1"/>
</dbReference>
<feature type="transmembrane region" description="Helical" evidence="1">
    <location>
        <begin position="62"/>
        <end position="81"/>
    </location>
</feature>
<dbReference type="EMBL" id="RLIH01000019">
    <property type="protein sequence ID" value="RVU53954.1"/>
    <property type="molecule type" value="Genomic_DNA"/>
</dbReference>
<protein>
    <submittedName>
        <fullName evidence="2">Pro-sigmaK processing inhibitor BofA</fullName>
    </submittedName>
</protein>
<feature type="transmembrane region" description="Helical" evidence="1">
    <location>
        <begin position="34"/>
        <end position="56"/>
    </location>
</feature>
<name>A0A437S4M6_9FIRM</name>
<feature type="transmembrane region" description="Helical" evidence="1">
    <location>
        <begin position="6"/>
        <end position="27"/>
    </location>
</feature>
<gene>
    <name evidence="2" type="primary">bofA</name>
    <name evidence="2" type="ORF">EF514_09945</name>
</gene>
<dbReference type="NCBIfam" id="TIGR02862">
    <property type="entry name" value="spore_BofA"/>
    <property type="match status" value="1"/>
</dbReference>
<sequence>MELSFIIGAILICLLVIIFFKSLSILFKVILNIIGGAIVLYLFNLIATKFGLAIVINPLTSFLVGFFGVPGVVVLILLKLFI</sequence>
<comment type="caution">
    <text evidence="2">The sequence shown here is derived from an EMBL/GenBank/DDBJ whole genome shotgun (WGS) entry which is preliminary data.</text>
</comment>
<dbReference type="InterPro" id="IPR010001">
    <property type="entry name" value="BofA"/>
</dbReference>
<evidence type="ECO:0000313" key="2">
    <source>
        <dbReference type="EMBL" id="RVU53954.1"/>
    </source>
</evidence>
<dbReference type="Pfam" id="PF07441">
    <property type="entry name" value="BofA"/>
    <property type="match status" value="1"/>
</dbReference>
<dbReference type="Proteomes" id="UP000288812">
    <property type="component" value="Unassembled WGS sequence"/>
</dbReference>
<evidence type="ECO:0000256" key="1">
    <source>
        <dbReference type="SAM" id="Phobius"/>
    </source>
</evidence>
<keyword evidence="3" id="KW-1185">Reference proteome</keyword>
<organism evidence="2 3">
    <name type="scientific">Anaerosphaera multitolerans</name>
    <dbReference type="NCBI Taxonomy" id="2487351"/>
    <lineage>
        <taxon>Bacteria</taxon>
        <taxon>Bacillati</taxon>
        <taxon>Bacillota</taxon>
        <taxon>Tissierellia</taxon>
        <taxon>Tissierellales</taxon>
        <taxon>Peptoniphilaceae</taxon>
        <taxon>Anaerosphaera</taxon>
    </lineage>
</organism>
<proteinExistence type="predicted"/>